<evidence type="ECO:0000256" key="6">
    <source>
        <dbReference type="ARBA" id="ARBA00023306"/>
    </source>
</evidence>
<evidence type="ECO:0000256" key="5">
    <source>
        <dbReference type="ARBA" id="ARBA00023242"/>
    </source>
</evidence>
<keyword evidence="6" id="KW-0131">Cell cycle</keyword>
<keyword evidence="5" id="KW-0539">Nucleus</keyword>
<dbReference type="EMBL" id="GEBQ01020154">
    <property type="protein sequence ID" value="JAT19823.1"/>
    <property type="molecule type" value="Transcribed_RNA"/>
</dbReference>
<evidence type="ECO:0000256" key="1">
    <source>
        <dbReference type="ARBA" id="ARBA00004123"/>
    </source>
</evidence>
<dbReference type="GO" id="GO:0005634">
    <property type="term" value="C:nucleus"/>
    <property type="evidence" value="ECO:0007669"/>
    <property type="project" value="UniProtKB-SubCell"/>
</dbReference>
<evidence type="ECO:0000256" key="7">
    <source>
        <dbReference type="SAM" id="MobiDB-lite"/>
    </source>
</evidence>
<dbReference type="GO" id="GO:0005737">
    <property type="term" value="C:cytoplasm"/>
    <property type="evidence" value="ECO:0007669"/>
    <property type="project" value="UniProtKB-SubCell"/>
</dbReference>
<feature type="domain" description="Cyclin-D1-binding protein 1-like N-terminal" evidence="8">
    <location>
        <begin position="45"/>
        <end position="182"/>
    </location>
</feature>
<proteinExistence type="inferred from homology"/>
<feature type="compositionally biased region" description="Polar residues" evidence="7">
    <location>
        <begin position="352"/>
        <end position="361"/>
    </location>
</feature>
<evidence type="ECO:0000313" key="10">
    <source>
        <dbReference type="EMBL" id="JAT19823.1"/>
    </source>
</evidence>
<feature type="compositionally biased region" description="Basic residues" evidence="7">
    <location>
        <begin position="362"/>
        <end position="371"/>
    </location>
</feature>
<dbReference type="InterPro" id="IPR026907">
    <property type="entry name" value="GCIP-like"/>
</dbReference>
<sequence>MSHDNLVDIVCERIQFDLAKLKGNELEKIEVDSFNLSDFWNQFEAAVQGLSNEVTKIGFACGQPPYPTSGVLAAMLQDLVQCYSVMRDLYLVLPEEVGATVYQATTSAVVNIVAALLAIVRTLLDLSEKGAKERLTLTGTFWEACAAVETLPRNNLLATLGVLEGEIGLAVDAQEELTQTIEEDREATSELGSEDNFELWTNHERDLATKAVGLVKVTKVCLQKVHKAVVEHGSCSSPQNCAELDTTAAASRTVSPALDDFVSELYHPVDVPTALENCENETERSHLRLVPYQSESNLDHPKAGPNHPEPELSHSKPESSLAEPGLDRLQGETAQPVSQPDHPELTREDQVESSPADSTSTKPKRWRRRRERKVKIFFPGMGWLNLPKRLVRPKPQTE</sequence>
<reference evidence="10" key="1">
    <citation type="submission" date="2015-11" db="EMBL/GenBank/DDBJ databases">
        <title>De novo transcriptome assembly of four potential Pierce s Disease insect vectors from Arizona vineyards.</title>
        <authorList>
            <person name="Tassone E.E."/>
        </authorList>
    </citation>
    <scope>NUCLEOTIDE SEQUENCE</scope>
</reference>
<accession>A0A1B6L7X4</accession>
<comment type="similarity">
    <text evidence="3">Belongs to the CCNDBP1 family.</text>
</comment>
<organism evidence="10">
    <name type="scientific">Graphocephala atropunctata</name>
    <dbReference type="NCBI Taxonomy" id="36148"/>
    <lineage>
        <taxon>Eukaryota</taxon>
        <taxon>Metazoa</taxon>
        <taxon>Ecdysozoa</taxon>
        <taxon>Arthropoda</taxon>
        <taxon>Hexapoda</taxon>
        <taxon>Insecta</taxon>
        <taxon>Pterygota</taxon>
        <taxon>Neoptera</taxon>
        <taxon>Paraneoptera</taxon>
        <taxon>Hemiptera</taxon>
        <taxon>Auchenorrhyncha</taxon>
        <taxon>Membracoidea</taxon>
        <taxon>Cicadellidae</taxon>
        <taxon>Cicadellinae</taxon>
        <taxon>Cicadellini</taxon>
        <taxon>Graphocephala</taxon>
    </lineage>
</organism>
<comment type="subcellular location">
    <subcellularLocation>
        <location evidence="2">Cytoplasm</location>
    </subcellularLocation>
    <subcellularLocation>
        <location evidence="1">Nucleus</location>
    </subcellularLocation>
</comment>
<dbReference type="InterPro" id="IPR049318">
    <property type="entry name" value="GCIP_C"/>
</dbReference>
<dbReference type="PANTHER" id="PTHR15492">
    <property type="entry name" value="CYCLIN D1-BINDING PROTEIN 1"/>
    <property type="match status" value="1"/>
</dbReference>
<dbReference type="Gene3D" id="1.20.1420.10">
    <property type="entry name" value="Talin, central domain"/>
    <property type="match status" value="1"/>
</dbReference>
<dbReference type="PANTHER" id="PTHR15492:SF1">
    <property type="entry name" value="CYCLIN-D1-BINDING PROTEIN 1"/>
    <property type="match status" value="1"/>
</dbReference>
<dbReference type="InterPro" id="IPR049317">
    <property type="entry name" value="GCIP-like_N"/>
</dbReference>
<feature type="region of interest" description="Disordered" evidence="7">
    <location>
        <begin position="295"/>
        <end position="371"/>
    </location>
</feature>
<dbReference type="Pfam" id="PF13324">
    <property type="entry name" value="GCIP_N"/>
    <property type="match status" value="1"/>
</dbReference>
<dbReference type="AlphaFoldDB" id="A0A1B6L7X4"/>
<evidence type="ECO:0000256" key="2">
    <source>
        <dbReference type="ARBA" id="ARBA00004496"/>
    </source>
</evidence>
<evidence type="ECO:0000259" key="9">
    <source>
        <dbReference type="Pfam" id="PF20936"/>
    </source>
</evidence>
<feature type="compositionally biased region" description="Basic and acidic residues" evidence="7">
    <location>
        <begin position="341"/>
        <end position="350"/>
    </location>
</feature>
<gene>
    <name evidence="10" type="ORF">g.19475</name>
</gene>
<feature type="compositionally biased region" description="Basic and acidic residues" evidence="7">
    <location>
        <begin position="297"/>
        <end position="317"/>
    </location>
</feature>
<dbReference type="Pfam" id="PF20936">
    <property type="entry name" value="GCIP_C"/>
    <property type="match status" value="1"/>
</dbReference>
<evidence type="ECO:0000256" key="3">
    <source>
        <dbReference type="ARBA" id="ARBA00008940"/>
    </source>
</evidence>
<name>A0A1B6L7X4_9HEMI</name>
<feature type="domain" description="Cyclin-D1-binding protein 1-like C-terminal" evidence="9">
    <location>
        <begin position="198"/>
        <end position="277"/>
    </location>
</feature>
<evidence type="ECO:0000256" key="4">
    <source>
        <dbReference type="ARBA" id="ARBA00022490"/>
    </source>
</evidence>
<evidence type="ECO:0000259" key="8">
    <source>
        <dbReference type="Pfam" id="PF13324"/>
    </source>
</evidence>
<keyword evidence="4" id="KW-0963">Cytoplasm</keyword>
<dbReference type="Gene3D" id="1.20.1410.10">
    <property type="entry name" value="I/LWEQ domain"/>
    <property type="match status" value="1"/>
</dbReference>
<protein>
    <submittedName>
        <fullName evidence="10">Uncharacterized protein</fullName>
    </submittedName>
</protein>